<dbReference type="GO" id="GO:0071011">
    <property type="term" value="C:precatalytic spliceosome"/>
    <property type="evidence" value="ECO:0007669"/>
    <property type="project" value="TreeGrafter"/>
</dbReference>
<evidence type="ECO:0000256" key="7">
    <source>
        <dbReference type="ARBA" id="ARBA00023242"/>
    </source>
</evidence>
<feature type="domain" description="Pre-mRNA-splicing factor Syf1-like N-terminal HAT-repeats" evidence="11">
    <location>
        <begin position="998"/>
        <end position="1157"/>
    </location>
</feature>
<keyword evidence="6" id="KW-0508">mRNA splicing</keyword>
<evidence type="ECO:0000256" key="9">
    <source>
        <dbReference type="SAM" id="MobiDB-lite"/>
    </source>
</evidence>
<evidence type="ECO:0000256" key="5">
    <source>
        <dbReference type="ARBA" id="ARBA00022737"/>
    </source>
</evidence>
<comment type="function">
    <text evidence="8">Involved in pre-mRNA splicing and cell cycle progression. Required for the spliceosome assembly and initiation of the DNA replication.</text>
</comment>
<dbReference type="Pfam" id="PF23233">
    <property type="entry name" value="HAT_Syf1_CNRKL1_N"/>
    <property type="match status" value="3"/>
</dbReference>
<dbReference type="InterPro" id="IPR055433">
    <property type="entry name" value="HAT_Syf1-like_N"/>
</dbReference>
<dbReference type="eggNOG" id="KOG1915">
    <property type="taxonomic scope" value="Eukaryota"/>
</dbReference>
<evidence type="ECO:0000313" key="12">
    <source>
        <dbReference type="EnsemblPlants" id="OBART04G13460.1"/>
    </source>
</evidence>
<keyword evidence="4" id="KW-0747">Spliceosome</keyword>
<dbReference type="GO" id="GO:0071007">
    <property type="term" value="C:U2-type catalytic step 2 spliceosome"/>
    <property type="evidence" value="ECO:0007669"/>
    <property type="project" value="TreeGrafter"/>
</dbReference>
<dbReference type="PANTHER" id="PTHR11246:SF3">
    <property type="entry name" value="CROOKED NECK-LIKE PROTEIN 1"/>
    <property type="match status" value="1"/>
</dbReference>
<evidence type="ECO:0000313" key="13">
    <source>
        <dbReference type="Proteomes" id="UP000026960"/>
    </source>
</evidence>
<keyword evidence="13" id="KW-1185">Reference proteome</keyword>
<dbReference type="GO" id="GO:0000974">
    <property type="term" value="C:Prp19 complex"/>
    <property type="evidence" value="ECO:0007669"/>
    <property type="project" value="TreeGrafter"/>
</dbReference>
<dbReference type="PANTHER" id="PTHR11246">
    <property type="entry name" value="PRE-MRNA SPLICING FACTOR"/>
    <property type="match status" value="1"/>
</dbReference>
<comment type="similarity">
    <text evidence="2">Belongs to the crooked-neck family.</text>
</comment>
<evidence type="ECO:0000256" key="4">
    <source>
        <dbReference type="ARBA" id="ARBA00022728"/>
    </source>
</evidence>
<dbReference type="InterPro" id="IPR045075">
    <property type="entry name" value="Syf1-like"/>
</dbReference>
<dbReference type="GO" id="GO:0071014">
    <property type="term" value="C:post-mRNA release spliceosomal complex"/>
    <property type="evidence" value="ECO:0007669"/>
    <property type="project" value="TreeGrafter"/>
</dbReference>
<evidence type="ECO:0000256" key="2">
    <source>
        <dbReference type="ARBA" id="ARBA00008644"/>
    </source>
</evidence>
<sequence length="1411" mass="165651">MAMTTSAFGGRGGAGRVKNKSPSAVQITAEQILREARDQRGAEFRPPKQELADCDELSEYRLRRRKGFEDMVRRAASRSAWVRYARWEESQRDMARARSVFERALDAAAHRDHTLWISYAELEMRNGFANHARNLWDRAVSVLPRVDQLWYKYIHMEELLGAVANARQVFERWTAWLPGTVAWKSFVKFELRYGEVERARGIFERFVREQPRPSAFVQYAKFETKHGEVSMARRVYEQAMEVLDPEDEDAELLLLSFANFEQASKEVDRARAIYRFGFDRLPMGNTKELYSNYLTFEKMFGDHKDIEDTVMTKKRILYEDEVTSNPLDYDSWFDYLRLEESMGNKDRIREIYERAVTNVPPAEEKRYWKRYIYIWIMRAMFEEIDAQNIQRTRAVYRDCLKVIPHKKFTFAKVWLMAAQFEIRQKNLKSARQILGNAIGIAPKGKIFRKYIEFEMQLGNIDRCRILYEKFIEWDPSNCYAWLKYAEMEKSLHETDRVRSIYELAVSQPALDTPELVWTALLQFEMDENDFERTRQLYEELLGRTKHLKVWISYAEFEAGLGDASCQVEQVRRCRAIFQRAFDHFSSATTESEVPRALLEAWLEKETSFGVLGDVASVQHIATKGIKRKRSMAILEAAYNWKMQKLEMLAISQKHPSMDITCAPPPRSSMLLGPSKPSRPAPPSALRVPGAARVKNKRPSAVQITAEQILREARDQRGAELRPPKRKVVDSEELSEHRLRKRKEFEDMVRRAASPSVWLRYARWEESQRDMARARSVFERALDAAAHRDHTLWLSYAEFEMRNRSVKHARNVWDRAVAVLPLVDQLWYKYIHMEELLGAVANARQVFERWTHWARGTAQRATAVAWKSFAKFELRHGEVARARDIYERLVREQPRASDFLQYAKFEAQHGEFCKARQVYEQAVDVFDPEDKDAELLLLSFANFEQAHKEVDRARAIYRFGFDRLPMGNTKELYSNYLTFEKMFGDQNSIEDTLMMKKRLLYEDEVTNNPLDYDGWFDYIRLEESLGNKDKIREVYERAVSNIPPAEEKRYWKRYVYIWIMWALFEEIDADELEKARSVYSKCLKLIPHRKFTFAKVWVMAANFEIRQKNLKSARQIMGNAIGIAPKGKIFKKYIEFEMKLGNIDRCRILYEKYIAWDPANCYAWLKYTEMEKNLRETDRARSIFGLAVAQPRLDTPELLWKEYLNFEKNENELRRTRELYERLLDKTKHLKVWISYADFEASAGSSNGCEKSRNEQVQRSRAVFQRAFDYFQNSASELQEEVSILLKEWLDKEVSFGDVGDVNLVQSKTLSKVMRKRPMPPKEHSSARFDKLTDGLVADEVGMAPNIIKAAYEWKRRKSGSPQPTSPAIGDSSKKVMVLRGLRPCSDLSMNHTRYANAAQERCTKRKGEAMR</sequence>
<dbReference type="SMART" id="SM00386">
    <property type="entry name" value="HAT"/>
    <property type="match status" value="28"/>
</dbReference>
<feature type="domain" description="Pre-mRNA-splicing factor Syf1/CRNKL1-like C-terminal HAT-repeats" evidence="10">
    <location>
        <begin position="820"/>
        <end position="996"/>
    </location>
</feature>
<dbReference type="STRING" id="65489.A0A0D3FW52"/>
<accession>A0A0D3FW52</accession>
<feature type="domain" description="Pre-mRNA-splicing factor Syf1-like N-terminal HAT-repeats" evidence="11">
    <location>
        <begin position="315"/>
        <end position="475"/>
    </location>
</feature>
<dbReference type="PaxDb" id="65489-OBART04G13460.1"/>
<reference evidence="12" key="2">
    <citation type="submission" date="2015-03" db="UniProtKB">
        <authorList>
            <consortium name="EnsemblPlants"/>
        </authorList>
    </citation>
    <scope>IDENTIFICATION</scope>
</reference>
<dbReference type="FunFam" id="1.25.40.10:FF:000048">
    <property type="entry name" value="Cell cycle control protein"/>
    <property type="match status" value="1"/>
</dbReference>
<dbReference type="InterPro" id="IPR011990">
    <property type="entry name" value="TPR-like_helical_dom_sf"/>
</dbReference>
<protein>
    <recommendedName>
        <fullName evidence="14">Suppressor of forked domain-containing protein</fullName>
    </recommendedName>
</protein>
<evidence type="ECO:0000256" key="8">
    <source>
        <dbReference type="ARBA" id="ARBA00037040"/>
    </source>
</evidence>
<dbReference type="HOGENOM" id="CLU_253683_0_0_1"/>
<reference evidence="12" key="1">
    <citation type="journal article" date="2009" name="Rice">
        <title>De Novo Next Generation Sequencing of Plant Genomes.</title>
        <authorList>
            <person name="Rounsley S."/>
            <person name="Marri P.R."/>
            <person name="Yu Y."/>
            <person name="He R."/>
            <person name="Sisneros N."/>
            <person name="Goicoechea J.L."/>
            <person name="Lee S.J."/>
            <person name="Angelova A."/>
            <person name="Kudrna D."/>
            <person name="Luo M."/>
            <person name="Affourtit J."/>
            <person name="Desany B."/>
            <person name="Knight J."/>
            <person name="Niazi F."/>
            <person name="Egholm M."/>
            <person name="Wing R.A."/>
        </authorList>
    </citation>
    <scope>NUCLEOTIDE SEQUENCE [LARGE SCALE GENOMIC DNA]</scope>
    <source>
        <strain evidence="12">cv. IRGC 105608</strain>
    </source>
</reference>
<feature type="region of interest" description="Disordered" evidence="9">
    <location>
        <begin position="1"/>
        <end position="25"/>
    </location>
</feature>
<dbReference type="FunFam" id="1.25.40.10:FF:000306">
    <property type="entry name" value="Cell cycle control protein cwf4"/>
    <property type="match status" value="1"/>
</dbReference>
<feature type="domain" description="Pre-mRNA-splicing factor Syf1/CRNKL1-like C-terminal HAT-repeats" evidence="10">
    <location>
        <begin position="754"/>
        <end position="817"/>
    </location>
</feature>
<comment type="subcellular location">
    <subcellularLocation>
        <location evidence="1">Nucleus</location>
    </subcellularLocation>
</comment>
<dbReference type="FunFam" id="1.25.40.10:FF:001133">
    <property type="entry name" value="Crooked neck protein, putative"/>
    <property type="match status" value="1"/>
</dbReference>
<evidence type="ECO:0000259" key="11">
    <source>
        <dbReference type="Pfam" id="PF23233"/>
    </source>
</evidence>
<dbReference type="Gene3D" id="1.25.40.10">
    <property type="entry name" value="Tetratricopeptide repeat domain"/>
    <property type="match status" value="4"/>
</dbReference>
<dbReference type="FunFam" id="1.25.40.10:FF:000269">
    <property type="entry name" value="Crooked neck pre-mRNA-splicing factor 1"/>
    <property type="match status" value="1"/>
</dbReference>
<evidence type="ECO:0000256" key="3">
    <source>
        <dbReference type="ARBA" id="ARBA00022664"/>
    </source>
</evidence>
<dbReference type="Proteomes" id="UP000026960">
    <property type="component" value="Chromosome 4"/>
</dbReference>
<keyword evidence="7" id="KW-0539">Nucleus</keyword>
<dbReference type="EnsemblPlants" id="OBART04G13460.1">
    <property type="protein sequence ID" value="OBART04G13460.1"/>
    <property type="gene ID" value="OBART04G13460"/>
</dbReference>
<organism evidence="12">
    <name type="scientific">Oryza barthii</name>
    <dbReference type="NCBI Taxonomy" id="65489"/>
    <lineage>
        <taxon>Eukaryota</taxon>
        <taxon>Viridiplantae</taxon>
        <taxon>Streptophyta</taxon>
        <taxon>Embryophyta</taxon>
        <taxon>Tracheophyta</taxon>
        <taxon>Spermatophyta</taxon>
        <taxon>Magnoliopsida</taxon>
        <taxon>Liliopsida</taxon>
        <taxon>Poales</taxon>
        <taxon>Poaceae</taxon>
        <taxon>BOP clade</taxon>
        <taxon>Oryzoideae</taxon>
        <taxon>Oryzeae</taxon>
        <taxon>Oryzinae</taxon>
        <taxon>Oryza</taxon>
    </lineage>
</organism>
<keyword evidence="5" id="KW-0677">Repeat</keyword>
<keyword evidence="3" id="KW-0507">mRNA processing</keyword>
<dbReference type="FunFam" id="1.25.40.10:FF:000327">
    <property type="entry name" value="Pre-mRNA-splicing factor CLF1"/>
    <property type="match status" value="1"/>
</dbReference>
<dbReference type="Gramene" id="OBART04G13460.1">
    <property type="protein sequence ID" value="OBART04G13460.1"/>
    <property type="gene ID" value="OBART04G13460"/>
</dbReference>
<dbReference type="GO" id="GO:0000245">
    <property type="term" value="P:spliceosomal complex assembly"/>
    <property type="evidence" value="ECO:0007669"/>
    <property type="project" value="TreeGrafter"/>
</dbReference>
<evidence type="ECO:0000256" key="1">
    <source>
        <dbReference type="ARBA" id="ARBA00004123"/>
    </source>
</evidence>
<dbReference type="InterPro" id="IPR055430">
    <property type="entry name" value="HAT_Syf1_CNRKL1_C"/>
</dbReference>
<evidence type="ECO:0000259" key="10">
    <source>
        <dbReference type="Pfam" id="PF23231"/>
    </source>
</evidence>
<dbReference type="InterPro" id="IPR003107">
    <property type="entry name" value="HAT"/>
</dbReference>
<dbReference type="Pfam" id="PF23231">
    <property type="entry name" value="HAT_Syf1_CNRKL1_C"/>
    <property type="match status" value="2"/>
</dbReference>
<feature type="domain" description="Pre-mRNA-splicing factor Syf1-like N-terminal HAT-repeats" evidence="11">
    <location>
        <begin position="69"/>
        <end position="211"/>
    </location>
</feature>
<evidence type="ECO:0008006" key="14">
    <source>
        <dbReference type="Google" id="ProtNLM"/>
    </source>
</evidence>
<name>A0A0D3FW52_9ORYZ</name>
<dbReference type="SUPFAM" id="SSF48452">
    <property type="entry name" value="TPR-like"/>
    <property type="match status" value="7"/>
</dbReference>
<proteinExistence type="inferred from homology"/>
<evidence type="ECO:0000256" key="6">
    <source>
        <dbReference type="ARBA" id="ARBA00023187"/>
    </source>
</evidence>